<keyword evidence="3" id="KW-0804">Transcription</keyword>
<evidence type="ECO:0000259" key="5">
    <source>
        <dbReference type="PROSITE" id="PS50977"/>
    </source>
</evidence>
<evidence type="ECO:0000313" key="6">
    <source>
        <dbReference type="EMBL" id="BDZ43725.1"/>
    </source>
</evidence>
<accession>A0ABN6XJB9</accession>
<keyword evidence="1" id="KW-0805">Transcription regulation</keyword>
<dbReference type="InterPro" id="IPR050109">
    <property type="entry name" value="HTH-type_TetR-like_transc_reg"/>
</dbReference>
<dbReference type="Gene3D" id="1.10.357.10">
    <property type="entry name" value="Tetracycline Repressor, domain 2"/>
    <property type="match status" value="1"/>
</dbReference>
<evidence type="ECO:0000256" key="4">
    <source>
        <dbReference type="PROSITE-ProRule" id="PRU00335"/>
    </source>
</evidence>
<keyword evidence="7" id="KW-1185">Reference proteome</keyword>
<dbReference type="PRINTS" id="PR00455">
    <property type="entry name" value="HTHTETR"/>
</dbReference>
<feature type="DNA-binding region" description="H-T-H motif" evidence="4">
    <location>
        <begin position="67"/>
        <end position="86"/>
    </location>
</feature>
<dbReference type="Pfam" id="PF00440">
    <property type="entry name" value="TetR_N"/>
    <property type="match status" value="1"/>
</dbReference>
<proteinExistence type="predicted"/>
<evidence type="ECO:0000256" key="2">
    <source>
        <dbReference type="ARBA" id="ARBA00023125"/>
    </source>
</evidence>
<protein>
    <recommendedName>
        <fullName evidence="5">HTH tetR-type domain-containing protein</fullName>
    </recommendedName>
</protein>
<dbReference type="InterPro" id="IPR001647">
    <property type="entry name" value="HTH_TetR"/>
</dbReference>
<name>A0ABN6XJB9_9CELL</name>
<organism evidence="6 7">
    <name type="scientific">Paraoerskovia sediminicola</name>
    <dbReference type="NCBI Taxonomy" id="1138587"/>
    <lineage>
        <taxon>Bacteria</taxon>
        <taxon>Bacillati</taxon>
        <taxon>Actinomycetota</taxon>
        <taxon>Actinomycetes</taxon>
        <taxon>Micrococcales</taxon>
        <taxon>Cellulomonadaceae</taxon>
        <taxon>Paraoerskovia</taxon>
    </lineage>
</organism>
<reference evidence="7" key="1">
    <citation type="journal article" date="2019" name="Int. J. Syst. Evol. Microbiol.">
        <title>The Global Catalogue of Microorganisms (GCM) 10K type strain sequencing project: providing services to taxonomists for standard genome sequencing and annotation.</title>
        <authorList>
            <consortium name="The Broad Institute Genomics Platform"/>
            <consortium name="The Broad Institute Genome Sequencing Center for Infectious Disease"/>
            <person name="Wu L."/>
            <person name="Ma J."/>
        </authorList>
    </citation>
    <scope>NUCLEOTIDE SEQUENCE [LARGE SCALE GENOMIC DNA]</scope>
    <source>
        <strain evidence="7">NBRC 108565</strain>
    </source>
</reference>
<sequence length="186" mass="20225">MLFVVMVDLHVRTVSIRFYLLEWYSNEMLEESQSAPSLRHTLAATTRSQVVDAAAQLFAEQGYTGSSIGAIAQRAGVAVQTIYNSVGNKVAVLSAVLDAAASGPRSPTPVPVFMAERTSEISDPVDLVHMLADWFVEVNERTAPIHWIIRQAASLDEGAAELERARARQRLHNYQRAAASSASSAV</sequence>
<dbReference type="PANTHER" id="PTHR30055">
    <property type="entry name" value="HTH-TYPE TRANSCRIPTIONAL REGULATOR RUTR"/>
    <property type="match status" value="1"/>
</dbReference>
<evidence type="ECO:0000256" key="1">
    <source>
        <dbReference type="ARBA" id="ARBA00023015"/>
    </source>
</evidence>
<dbReference type="SUPFAM" id="SSF46689">
    <property type="entry name" value="Homeodomain-like"/>
    <property type="match status" value="1"/>
</dbReference>
<dbReference type="PANTHER" id="PTHR30055:SF234">
    <property type="entry name" value="HTH-TYPE TRANSCRIPTIONAL REGULATOR BETI"/>
    <property type="match status" value="1"/>
</dbReference>
<gene>
    <name evidence="6" type="ORF">GCM10025865_30240</name>
</gene>
<evidence type="ECO:0000313" key="7">
    <source>
        <dbReference type="Proteomes" id="UP001321475"/>
    </source>
</evidence>
<dbReference type="Proteomes" id="UP001321475">
    <property type="component" value="Chromosome"/>
</dbReference>
<keyword evidence="2 4" id="KW-0238">DNA-binding</keyword>
<dbReference type="PROSITE" id="PS50977">
    <property type="entry name" value="HTH_TETR_2"/>
    <property type="match status" value="1"/>
</dbReference>
<evidence type="ECO:0000256" key="3">
    <source>
        <dbReference type="ARBA" id="ARBA00023163"/>
    </source>
</evidence>
<dbReference type="EMBL" id="AP027729">
    <property type="protein sequence ID" value="BDZ43725.1"/>
    <property type="molecule type" value="Genomic_DNA"/>
</dbReference>
<feature type="domain" description="HTH tetR-type" evidence="5">
    <location>
        <begin position="44"/>
        <end position="104"/>
    </location>
</feature>
<dbReference type="InterPro" id="IPR009057">
    <property type="entry name" value="Homeodomain-like_sf"/>
</dbReference>